<protein>
    <submittedName>
        <fullName evidence="3">Gfo/Idh/MocA family oxidoreductase</fullName>
    </submittedName>
</protein>
<organism evidence="3 4">
    <name type="scientific">Hufsiella ginkgonis</name>
    <dbReference type="NCBI Taxonomy" id="2695274"/>
    <lineage>
        <taxon>Bacteria</taxon>
        <taxon>Pseudomonadati</taxon>
        <taxon>Bacteroidota</taxon>
        <taxon>Sphingobacteriia</taxon>
        <taxon>Sphingobacteriales</taxon>
        <taxon>Sphingobacteriaceae</taxon>
        <taxon>Hufsiella</taxon>
    </lineage>
</organism>
<feature type="domain" description="Gfo/Idh/MocA-like oxidoreductase bacterial type C-terminal" evidence="2">
    <location>
        <begin position="208"/>
        <end position="268"/>
    </location>
</feature>
<dbReference type="SUPFAM" id="SSF51735">
    <property type="entry name" value="NAD(P)-binding Rossmann-fold domains"/>
    <property type="match status" value="1"/>
</dbReference>
<dbReference type="Gene3D" id="3.40.50.720">
    <property type="entry name" value="NAD(P)-binding Rossmann-like Domain"/>
    <property type="match status" value="1"/>
</dbReference>
<evidence type="ECO:0000259" key="1">
    <source>
        <dbReference type="Pfam" id="PF01408"/>
    </source>
</evidence>
<dbReference type="PANTHER" id="PTHR43818:SF5">
    <property type="entry name" value="OXIDOREDUCTASE FAMILY PROTEIN"/>
    <property type="match status" value="1"/>
</dbReference>
<sequence>MTLTINRRHFLQQAGITGTTMLLSPSLSYAHSLFSGSPADKVVLGVMGTNSRGSFLSKTFARLPNVEVGYICDVDATVLERSIADIEKITGKRPKGFTDIRKMLEVNDFDGLAVSAPDHWHTPAAIMALQAGKNVYVEKPCSHNPREGELLVQASLKYGRKVQMGSQRRTFSNVKEMIGKLHDGAIGRVYFARGWYVNNRKSIGKGKTVPAPANLNFDLWQGPAPRRGYRDNLVHYNWHWFWNWGTGEALNNGTHELDVIRWGLGVDFPTEVVSAGGRYHFQDDWETPDTQTITYNFPGNKGATWEGRSCNNFNSEGSGRGVIFYGDKGTIVYPGANSYQVVDANNKVIYEAKDNTPFDPANKVSPTEQLDGLHLQNFCAAIRGTEPINAPIAEGHKSTLLPQLGNIAYRVGRTLKCDPSNGRILNDKEAMKLWGREYEKGWEIKI</sequence>
<feature type="domain" description="Gfo/Idh/MocA-like oxidoreductase N-terminal" evidence="1">
    <location>
        <begin position="46"/>
        <end position="165"/>
    </location>
</feature>
<dbReference type="EMBL" id="WVHS01000002">
    <property type="protein sequence ID" value="MXV15146.1"/>
    <property type="molecule type" value="Genomic_DNA"/>
</dbReference>
<evidence type="ECO:0000259" key="2">
    <source>
        <dbReference type="Pfam" id="PF19051"/>
    </source>
</evidence>
<gene>
    <name evidence="3" type="ORF">GS398_07530</name>
</gene>
<evidence type="ECO:0000313" key="4">
    <source>
        <dbReference type="Proteomes" id="UP000451233"/>
    </source>
</evidence>
<dbReference type="InterPro" id="IPR043906">
    <property type="entry name" value="Gfo/Idh/MocA_OxRdtase_bact_C"/>
</dbReference>
<dbReference type="InterPro" id="IPR050463">
    <property type="entry name" value="Gfo/Idh/MocA_oxidrdct_glycsds"/>
</dbReference>
<dbReference type="AlphaFoldDB" id="A0A7K1XXA5"/>
<dbReference type="InterPro" id="IPR006311">
    <property type="entry name" value="TAT_signal"/>
</dbReference>
<reference evidence="3 4" key="1">
    <citation type="submission" date="2019-11" db="EMBL/GenBank/DDBJ databases">
        <title>Pedobacter sp. HMF7056 Genome sequencing and assembly.</title>
        <authorList>
            <person name="Kang H."/>
            <person name="Kim H."/>
            <person name="Joh K."/>
        </authorList>
    </citation>
    <scope>NUCLEOTIDE SEQUENCE [LARGE SCALE GENOMIC DNA]</scope>
    <source>
        <strain evidence="3 4">HMF7056</strain>
    </source>
</reference>
<keyword evidence="4" id="KW-1185">Reference proteome</keyword>
<dbReference type="Gene3D" id="3.30.360.10">
    <property type="entry name" value="Dihydrodipicolinate Reductase, domain 2"/>
    <property type="match status" value="1"/>
</dbReference>
<proteinExistence type="predicted"/>
<dbReference type="InterPro" id="IPR000683">
    <property type="entry name" value="Gfo/Idh/MocA-like_OxRdtase_N"/>
</dbReference>
<dbReference type="PANTHER" id="PTHR43818">
    <property type="entry name" value="BCDNA.GH03377"/>
    <property type="match status" value="1"/>
</dbReference>
<dbReference type="PROSITE" id="PS51318">
    <property type="entry name" value="TAT"/>
    <property type="match status" value="1"/>
</dbReference>
<accession>A0A7K1XXA5</accession>
<dbReference type="GO" id="GO:0000166">
    <property type="term" value="F:nucleotide binding"/>
    <property type="evidence" value="ECO:0007669"/>
    <property type="project" value="InterPro"/>
</dbReference>
<comment type="caution">
    <text evidence="3">The sequence shown here is derived from an EMBL/GenBank/DDBJ whole genome shotgun (WGS) entry which is preliminary data.</text>
</comment>
<dbReference type="SUPFAM" id="SSF55347">
    <property type="entry name" value="Glyceraldehyde-3-phosphate dehydrogenase-like, C-terminal domain"/>
    <property type="match status" value="1"/>
</dbReference>
<dbReference type="Pfam" id="PF19051">
    <property type="entry name" value="GFO_IDH_MocA_C2"/>
    <property type="match status" value="1"/>
</dbReference>
<name>A0A7K1XXA5_9SPHI</name>
<dbReference type="Pfam" id="PF01408">
    <property type="entry name" value="GFO_IDH_MocA"/>
    <property type="match status" value="1"/>
</dbReference>
<evidence type="ECO:0000313" key="3">
    <source>
        <dbReference type="EMBL" id="MXV15146.1"/>
    </source>
</evidence>
<dbReference type="InterPro" id="IPR036291">
    <property type="entry name" value="NAD(P)-bd_dom_sf"/>
</dbReference>
<dbReference type="RefSeq" id="WP_160906160.1">
    <property type="nucleotide sequence ID" value="NZ_WVHS01000002.1"/>
</dbReference>
<dbReference type="Proteomes" id="UP000451233">
    <property type="component" value="Unassembled WGS sequence"/>
</dbReference>